<accession>A0A2S6NMI9</accession>
<sequence>MNRGIAGRPTGEIVMNETTQGSERDQDHCPGPVLQFHLSRHPARQASGVAVGDRMPAGSNGGRARGSGAGSAAVQRKQGRFRRHSSNRDRRSQ</sequence>
<dbReference type="Proteomes" id="UP000239724">
    <property type="component" value="Unassembled WGS sequence"/>
</dbReference>
<dbReference type="EMBL" id="NHRY01000049">
    <property type="protein sequence ID" value="PPQ37298.1"/>
    <property type="molecule type" value="Genomic_DNA"/>
</dbReference>
<gene>
    <name evidence="2" type="ORF">CCS01_03605</name>
</gene>
<feature type="compositionally biased region" description="Gly residues" evidence="1">
    <location>
        <begin position="59"/>
        <end position="69"/>
    </location>
</feature>
<evidence type="ECO:0000313" key="3">
    <source>
        <dbReference type="Proteomes" id="UP000239724"/>
    </source>
</evidence>
<proteinExistence type="predicted"/>
<organism evidence="2 3">
    <name type="scientific">Rhodopila globiformis</name>
    <name type="common">Rhodopseudomonas globiformis</name>
    <dbReference type="NCBI Taxonomy" id="1071"/>
    <lineage>
        <taxon>Bacteria</taxon>
        <taxon>Pseudomonadati</taxon>
        <taxon>Pseudomonadota</taxon>
        <taxon>Alphaproteobacteria</taxon>
        <taxon>Acetobacterales</taxon>
        <taxon>Acetobacteraceae</taxon>
        <taxon>Rhodopila</taxon>
    </lineage>
</organism>
<feature type="region of interest" description="Disordered" evidence="1">
    <location>
        <begin position="1"/>
        <end position="93"/>
    </location>
</feature>
<protein>
    <submittedName>
        <fullName evidence="2">Uncharacterized protein</fullName>
    </submittedName>
</protein>
<comment type="caution">
    <text evidence="2">The sequence shown here is derived from an EMBL/GenBank/DDBJ whole genome shotgun (WGS) entry which is preliminary data.</text>
</comment>
<evidence type="ECO:0000256" key="1">
    <source>
        <dbReference type="SAM" id="MobiDB-lite"/>
    </source>
</evidence>
<name>A0A2S6NMI9_RHOGL</name>
<evidence type="ECO:0000313" key="2">
    <source>
        <dbReference type="EMBL" id="PPQ37298.1"/>
    </source>
</evidence>
<reference evidence="2 3" key="1">
    <citation type="journal article" date="2018" name="Arch. Microbiol.">
        <title>New insights into the metabolic potential of the phototrophic purple bacterium Rhodopila globiformis DSM 161(T) from its draft genome sequence and evidence for a vanadium-dependent nitrogenase.</title>
        <authorList>
            <person name="Imhoff J.F."/>
            <person name="Rahn T."/>
            <person name="Kunzel S."/>
            <person name="Neulinger S.C."/>
        </authorList>
    </citation>
    <scope>NUCLEOTIDE SEQUENCE [LARGE SCALE GENOMIC DNA]</scope>
    <source>
        <strain evidence="2 3">DSM 161</strain>
    </source>
</reference>
<keyword evidence="3" id="KW-1185">Reference proteome</keyword>
<dbReference type="AlphaFoldDB" id="A0A2S6NMI9"/>